<evidence type="ECO:0000256" key="3">
    <source>
        <dbReference type="ARBA" id="ARBA00022801"/>
    </source>
</evidence>
<reference evidence="8" key="1">
    <citation type="journal article" date="2020" name="Stud. Mycol.">
        <title>101 Dothideomycetes genomes: a test case for predicting lifestyles and emergence of pathogens.</title>
        <authorList>
            <person name="Haridas S."/>
            <person name="Albert R."/>
            <person name="Binder M."/>
            <person name="Bloem J."/>
            <person name="Labutti K."/>
            <person name="Salamov A."/>
            <person name="Andreopoulos B."/>
            <person name="Baker S."/>
            <person name="Barry K."/>
            <person name="Bills G."/>
            <person name="Bluhm B."/>
            <person name="Cannon C."/>
            <person name="Castanera R."/>
            <person name="Culley D."/>
            <person name="Daum C."/>
            <person name="Ezra D."/>
            <person name="Gonzalez J."/>
            <person name="Henrissat B."/>
            <person name="Kuo A."/>
            <person name="Liang C."/>
            <person name="Lipzen A."/>
            <person name="Lutzoni F."/>
            <person name="Magnuson J."/>
            <person name="Mondo S."/>
            <person name="Nolan M."/>
            <person name="Ohm R."/>
            <person name="Pangilinan J."/>
            <person name="Park H.-J."/>
            <person name="Ramirez L."/>
            <person name="Alfaro M."/>
            <person name="Sun H."/>
            <person name="Tritt A."/>
            <person name="Yoshinaga Y."/>
            <person name="Zwiers L.-H."/>
            <person name="Turgeon B."/>
            <person name="Goodwin S."/>
            <person name="Spatafora J."/>
            <person name="Crous P."/>
            <person name="Grigoriev I."/>
        </authorList>
    </citation>
    <scope>NUCLEOTIDE SEQUENCE</scope>
    <source>
        <strain evidence="8">CBS 130266</strain>
    </source>
</reference>
<keyword evidence="4 5" id="KW-0788">Thiol protease</keyword>
<feature type="region of interest" description="Disordered" evidence="6">
    <location>
        <begin position="97"/>
        <end position="127"/>
    </location>
</feature>
<proteinExistence type="inferred from homology"/>
<dbReference type="SUPFAM" id="SSF54001">
    <property type="entry name" value="Cysteine proteinases"/>
    <property type="match status" value="1"/>
</dbReference>
<keyword evidence="2 5" id="KW-0645">Protease</keyword>
<dbReference type="PANTHER" id="PTHR46143:SF1">
    <property type="entry name" value="CALPAIN-7"/>
    <property type="match status" value="1"/>
</dbReference>
<evidence type="ECO:0000256" key="6">
    <source>
        <dbReference type="SAM" id="MobiDB-lite"/>
    </source>
</evidence>
<feature type="domain" description="Calpain catalytic" evidence="7">
    <location>
        <begin position="192"/>
        <end position="541"/>
    </location>
</feature>
<protein>
    <submittedName>
        <fullName evidence="8">Cysteine proteinase</fullName>
    </submittedName>
</protein>
<dbReference type="InterPro" id="IPR001300">
    <property type="entry name" value="Peptidase_C2_calpain_cat"/>
</dbReference>
<keyword evidence="9" id="KW-1185">Reference proteome</keyword>
<dbReference type="InterPro" id="IPR051297">
    <property type="entry name" value="PalB/RIM13"/>
</dbReference>
<evidence type="ECO:0000259" key="7">
    <source>
        <dbReference type="PROSITE" id="PS50203"/>
    </source>
</evidence>
<dbReference type="SUPFAM" id="SSF49758">
    <property type="entry name" value="Calpain large subunit, middle domain (domain III)"/>
    <property type="match status" value="2"/>
</dbReference>
<evidence type="ECO:0000256" key="5">
    <source>
        <dbReference type="PROSITE-ProRule" id="PRU00239"/>
    </source>
</evidence>
<dbReference type="InterPro" id="IPR022683">
    <property type="entry name" value="Calpain_III"/>
</dbReference>
<dbReference type="Pfam" id="PF00648">
    <property type="entry name" value="Peptidase_C2"/>
    <property type="match status" value="1"/>
</dbReference>
<dbReference type="OrthoDB" id="167576at2759"/>
<dbReference type="EMBL" id="MU007045">
    <property type="protein sequence ID" value="KAF2429597.1"/>
    <property type="molecule type" value="Genomic_DNA"/>
</dbReference>
<dbReference type="GO" id="GO:0004198">
    <property type="term" value="F:calcium-dependent cysteine-type endopeptidase activity"/>
    <property type="evidence" value="ECO:0007669"/>
    <property type="project" value="InterPro"/>
</dbReference>
<dbReference type="SMART" id="SM00230">
    <property type="entry name" value="CysPc"/>
    <property type="match status" value="1"/>
</dbReference>
<dbReference type="PANTHER" id="PTHR46143">
    <property type="entry name" value="CALPAIN-7"/>
    <property type="match status" value="1"/>
</dbReference>
<name>A0A9P4NQ43_9PEZI</name>
<feature type="active site" evidence="5">
    <location>
        <position position="275"/>
    </location>
</feature>
<dbReference type="SMART" id="SM00720">
    <property type="entry name" value="calpain_III"/>
    <property type="match status" value="1"/>
</dbReference>
<feature type="compositionally biased region" description="Low complexity" evidence="6">
    <location>
        <begin position="102"/>
        <end position="117"/>
    </location>
</feature>
<feature type="active site" evidence="5">
    <location>
        <position position="443"/>
    </location>
</feature>
<dbReference type="InterPro" id="IPR038765">
    <property type="entry name" value="Papain-like_cys_pep_sf"/>
</dbReference>
<dbReference type="Gene3D" id="3.90.70.10">
    <property type="entry name" value="Cysteine proteinases"/>
    <property type="match status" value="1"/>
</dbReference>
<evidence type="ECO:0000313" key="9">
    <source>
        <dbReference type="Proteomes" id="UP000800235"/>
    </source>
</evidence>
<evidence type="ECO:0000256" key="1">
    <source>
        <dbReference type="ARBA" id="ARBA00010193"/>
    </source>
</evidence>
<feature type="active site" evidence="5">
    <location>
        <position position="463"/>
    </location>
</feature>
<dbReference type="PROSITE" id="PS50203">
    <property type="entry name" value="CALPAIN_CAT"/>
    <property type="match status" value="1"/>
</dbReference>
<dbReference type="CDD" id="cd00044">
    <property type="entry name" value="CysPc"/>
    <property type="match status" value="1"/>
</dbReference>
<comment type="caution">
    <text evidence="8">The sequence shown here is derived from an EMBL/GenBank/DDBJ whole genome shotgun (WGS) entry which is preliminary data.</text>
</comment>
<dbReference type="InterPro" id="IPR036213">
    <property type="entry name" value="Calpain_III_sf"/>
</dbReference>
<evidence type="ECO:0000256" key="2">
    <source>
        <dbReference type="ARBA" id="ARBA00022670"/>
    </source>
</evidence>
<accession>A0A9P4NQ43</accession>
<evidence type="ECO:0000256" key="4">
    <source>
        <dbReference type="ARBA" id="ARBA00022807"/>
    </source>
</evidence>
<comment type="similarity">
    <text evidence="1">Belongs to the peptidase C2 family. PalB/RIM13 subfamily.</text>
</comment>
<sequence>MSSASSASASARVAHLKAQSIDLESRISGASNRDEALRLAFEAAELCFKALKLAIGKDEKSDIRSRCQTLVGEAERIKSSDDWQPFASSPPLIGLDSPALVPSRTSSPPAGSSTSRSQRFGNSDMTRDVISPVPSSVEVLSNLDCLTITGLDLHATPFVPSTTVKRLIEPVSKREITRSEHILLLQGSKLNGFKFPPWKEPPNAQEFELGVGEAPFIDKPELCLSAHQLASFDGWHRANDAIPPPSWFPGERTSLGPIMQATRTIDLVQDAATDCSVVASLCAGAARAEKGHVKIYSEIMYPWDAINMAPQISPNGKYVLRLNFNGCYRKVVIDDRLPVSSTKRSLHIIDRKNPALLWPALLEKAYLKVRGGYDFPGSNSSTDLWILTGWIPEQVFLEDDTTEPENVWKRMLNAFQYGDVLVTMGTGKMSNRLERELGLAGQHDYAVLDLKEEDDQKLVLLKNPWCEGTSWKGTLPQSITPTTVNKLGAGYALSEISETTPRLLNAAHVGRTEQELSSGIFWIDWNNILQHFESIYLNWNPGLFTYRQDIHFPWDLTQKRSAAGSFVENPQFAVSCVEGGSLWLLLCRHFKDAATSEDDDDPSEVNVGPTGEFVGHISLYVYDRNGQRIHISASPVERGPYVDSPQTLLRLEIPSHTTYTVVVSEQKLPAINHTFSLIAFSSVPIELTYANDRYHFTSSLESAWTSTTAGGGAHVVTYSSNPQFSLQVPNKTPIALLLETPNSELSVHVRLVHGGGKRILNLSQRDIVIDSGEYRRGSAFAELQDLDAGTYTVICSTFEAGQKAGFTLRVDTFVQTQLRQLPGENAGRLSQSIPNVCFSWGNNKIAAPLFPKRLFKLSAIAKYRGSNTISSTSSNPPYHTQSPVRISVELGRGPERRFLAVSSDGEFLAANGAGVRTPELDLWPEMRRNGDMWLVLERMGSPAMPGEERFGVEVWCDGKVEELVQVGYWRAWDD</sequence>
<evidence type="ECO:0000313" key="8">
    <source>
        <dbReference type="EMBL" id="KAF2429597.1"/>
    </source>
</evidence>
<keyword evidence="3 5" id="KW-0378">Hydrolase</keyword>
<dbReference type="GO" id="GO:0006508">
    <property type="term" value="P:proteolysis"/>
    <property type="evidence" value="ECO:0007669"/>
    <property type="project" value="UniProtKB-KW"/>
</dbReference>
<dbReference type="Proteomes" id="UP000800235">
    <property type="component" value="Unassembled WGS sequence"/>
</dbReference>
<dbReference type="AlphaFoldDB" id="A0A9P4NQ43"/>
<organism evidence="8 9">
    <name type="scientific">Tothia fuscella</name>
    <dbReference type="NCBI Taxonomy" id="1048955"/>
    <lineage>
        <taxon>Eukaryota</taxon>
        <taxon>Fungi</taxon>
        <taxon>Dikarya</taxon>
        <taxon>Ascomycota</taxon>
        <taxon>Pezizomycotina</taxon>
        <taxon>Dothideomycetes</taxon>
        <taxon>Pleosporomycetidae</taxon>
        <taxon>Venturiales</taxon>
        <taxon>Cylindrosympodiaceae</taxon>
        <taxon>Tothia</taxon>
    </lineage>
</organism>
<gene>
    <name evidence="8" type="ORF">EJ08DRAFT_270017</name>
</gene>
<dbReference type="Pfam" id="PF25435">
    <property type="entry name" value="PalB_C"/>
    <property type="match status" value="1"/>
</dbReference>
<dbReference type="Gene3D" id="2.60.120.380">
    <property type="match status" value="1"/>
</dbReference>